<gene>
    <name evidence="3" type="ORF">H0241_27985</name>
</gene>
<dbReference type="CDD" id="cd11731">
    <property type="entry name" value="Lin1944_like_SDR_c"/>
    <property type="match status" value="1"/>
</dbReference>
<reference evidence="3 4" key="1">
    <citation type="submission" date="2020-07" db="EMBL/GenBank/DDBJ databases">
        <title>Definition of the novel symbiovar canariense within Mesorhizobium novociceri, a new species of genus Mesorhizobium nodulating Cicer canariense in the Caldera de Taburiente National Park (La Palma, Canary Islands).</title>
        <authorList>
            <person name="Leon-Barrios M."/>
            <person name="Perez-Yepez J."/>
            <person name="Flores-Felix J.D."/>
            <person name="Ramirez-Baena M.H."/>
            <person name="Pulido-Suarez L."/>
            <person name="Igual J.M."/>
            <person name="Velazquez E."/>
            <person name="Peix A."/>
        </authorList>
    </citation>
    <scope>NUCLEOTIDE SEQUENCE [LARGE SCALE GENOMIC DNA]</scope>
    <source>
        <strain evidence="3 4">CCANP35</strain>
    </source>
</reference>
<dbReference type="Pfam" id="PF13561">
    <property type="entry name" value="adh_short_C2"/>
    <property type="match status" value="1"/>
</dbReference>
<dbReference type="InterPro" id="IPR036291">
    <property type="entry name" value="NAD(P)-bd_dom_sf"/>
</dbReference>
<accession>A0A838BCQ3</accession>
<evidence type="ECO:0000256" key="2">
    <source>
        <dbReference type="ARBA" id="ARBA00023002"/>
    </source>
</evidence>
<evidence type="ECO:0000256" key="1">
    <source>
        <dbReference type="ARBA" id="ARBA00006484"/>
    </source>
</evidence>
<dbReference type="GO" id="GO:0016491">
    <property type="term" value="F:oxidoreductase activity"/>
    <property type="evidence" value="ECO:0007669"/>
    <property type="project" value="UniProtKB-KW"/>
</dbReference>
<dbReference type="EMBL" id="JACDTY010000019">
    <property type="protein sequence ID" value="MBA1144053.1"/>
    <property type="molecule type" value="Genomic_DNA"/>
</dbReference>
<evidence type="ECO:0000313" key="3">
    <source>
        <dbReference type="EMBL" id="MBA1144053.1"/>
    </source>
</evidence>
<name>A0A838BCQ3_9HYPH</name>
<evidence type="ECO:0000313" key="4">
    <source>
        <dbReference type="Proteomes" id="UP000558284"/>
    </source>
</evidence>
<comment type="caution">
    <text evidence="3">The sequence shown here is derived from an EMBL/GenBank/DDBJ whole genome shotgun (WGS) entry which is preliminary data.</text>
</comment>
<organism evidence="3 4">
    <name type="scientific">Mesorhizobium neociceri</name>
    <dbReference type="NCBI Taxonomy" id="1307853"/>
    <lineage>
        <taxon>Bacteria</taxon>
        <taxon>Pseudomonadati</taxon>
        <taxon>Pseudomonadota</taxon>
        <taxon>Alphaproteobacteria</taxon>
        <taxon>Hyphomicrobiales</taxon>
        <taxon>Phyllobacteriaceae</taxon>
        <taxon>Mesorhizobium</taxon>
    </lineage>
</organism>
<proteinExistence type="inferred from homology"/>
<sequence>MADIANSKIIVVGGSSGMGLALTKRCLDLGAEVIIVGRSEAKLKRASEALQNPAGLSAIAADIAWEDQVADLFAQVGRIDHLVSTAADIEGAYELLPAVDLKAAQRVVESKFYGPLLLAKHGAPQLSTNGSITFTSGIAAYRPAARGSVVAAVNAALEGLVRALAVELAPIRVNAVSPGWVDTPIWSFVAGDKKDETLDAMAKRLPVGRVGQPDDIADAIAFLMGNGFTTGTVLHVEGGHRLI</sequence>
<dbReference type="AlphaFoldDB" id="A0A838BCQ3"/>
<protein>
    <submittedName>
        <fullName evidence="3">SDR family oxidoreductase</fullName>
    </submittedName>
</protein>
<dbReference type="RefSeq" id="WP_181061010.1">
    <property type="nucleotide sequence ID" value="NZ_JACDTY010000019.1"/>
</dbReference>
<dbReference type="Gene3D" id="3.40.50.720">
    <property type="entry name" value="NAD(P)-binding Rossmann-like Domain"/>
    <property type="match status" value="1"/>
</dbReference>
<dbReference type="InterPro" id="IPR051122">
    <property type="entry name" value="SDR_DHRS6-like"/>
</dbReference>
<comment type="similarity">
    <text evidence="1">Belongs to the short-chain dehydrogenases/reductases (SDR) family.</text>
</comment>
<keyword evidence="4" id="KW-1185">Reference proteome</keyword>
<dbReference type="PANTHER" id="PTHR43477:SF1">
    <property type="entry name" value="DIHYDROANTICAPSIN 7-DEHYDROGENASE"/>
    <property type="match status" value="1"/>
</dbReference>
<dbReference type="PANTHER" id="PTHR43477">
    <property type="entry name" value="DIHYDROANTICAPSIN 7-DEHYDROGENASE"/>
    <property type="match status" value="1"/>
</dbReference>
<dbReference type="NCBIfam" id="NF005449">
    <property type="entry name" value="PRK07041.1"/>
    <property type="match status" value="1"/>
</dbReference>
<dbReference type="SUPFAM" id="SSF51735">
    <property type="entry name" value="NAD(P)-binding Rossmann-fold domains"/>
    <property type="match status" value="1"/>
</dbReference>
<dbReference type="Proteomes" id="UP000558284">
    <property type="component" value="Unassembled WGS sequence"/>
</dbReference>
<keyword evidence="2" id="KW-0560">Oxidoreductase</keyword>
<dbReference type="PRINTS" id="PR00081">
    <property type="entry name" value="GDHRDH"/>
</dbReference>
<dbReference type="InterPro" id="IPR002347">
    <property type="entry name" value="SDR_fam"/>
</dbReference>